<keyword evidence="1" id="KW-0479">Metal-binding</keyword>
<dbReference type="PROSITE" id="PS00028">
    <property type="entry name" value="ZINC_FINGER_C2H2_1"/>
    <property type="match status" value="1"/>
</dbReference>
<dbReference type="PANTHER" id="PTHR14003">
    <property type="entry name" value="TRANSCRIPTIONAL REPRESSOR PROTEIN YY"/>
    <property type="match status" value="1"/>
</dbReference>
<keyword evidence="3 6" id="KW-0863">Zinc-finger</keyword>
<evidence type="ECO:0000259" key="7">
    <source>
        <dbReference type="PROSITE" id="PS50157"/>
    </source>
</evidence>
<accession>A0ABQ9TZQ4</accession>
<evidence type="ECO:0000256" key="1">
    <source>
        <dbReference type="ARBA" id="ARBA00022723"/>
    </source>
</evidence>
<name>A0ABQ9TZQ4_SAGOE</name>
<dbReference type="Proteomes" id="UP001266305">
    <property type="component" value="Unassembled WGS sequence"/>
</dbReference>
<dbReference type="Pfam" id="PF00096">
    <property type="entry name" value="zf-C2H2"/>
    <property type="match status" value="2"/>
</dbReference>
<proteinExistence type="predicted"/>
<dbReference type="SUPFAM" id="SSF57667">
    <property type="entry name" value="beta-beta-alpha zinc fingers"/>
    <property type="match status" value="1"/>
</dbReference>
<feature type="domain" description="C2H2-type" evidence="7">
    <location>
        <begin position="70"/>
        <end position="93"/>
    </location>
</feature>
<dbReference type="PROSITE" id="PS50157">
    <property type="entry name" value="ZINC_FINGER_C2H2_2"/>
    <property type="match status" value="2"/>
</dbReference>
<reference evidence="8 9" key="1">
    <citation type="submission" date="2023-05" db="EMBL/GenBank/DDBJ databases">
        <title>B98-5 Cell Line De Novo Hybrid Assembly: An Optical Mapping Approach.</title>
        <authorList>
            <person name="Kananen K."/>
            <person name="Auerbach J.A."/>
            <person name="Kautto E."/>
            <person name="Blachly J.S."/>
        </authorList>
    </citation>
    <scope>NUCLEOTIDE SEQUENCE [LARGE SCALE GENOMIC DNA]</scope>
    <source>
        <strain evidence="8">B95-8</strain>
        <tissue evidence="8">Cell line</tissue>
    </source>
</reference>
<evidence type="ECO:0000256" key="6">
    <source>
        <dbReference type="PROSITE-ProRule" id="PRU00042"/>
    </source>
</evidence>
<organism evidence="8 9">
    <name type="scientific">Saguinus oedipus</name>
    <name type="common">Cotton-top tamarin</name>
    <name type="synonym">Oedipomidas oedipus</name>
    <dbReference type="NCBI Taxonomy" id="9490"/>
    <lineage>
        <taxon>Eukaryota</taxon>
        <taxon>Metazoa</taxon>
        <taxon>Chordata</taxon>
        <taxon>Craniata</taxon>
        <taxon>Vertebrata</taxon>
        <taxon>Euteleostomi</taxon>
        <taxon>Mammalia</taxon>
        <taxon>Eutheria</taxon>
        <taxon>Euarchontoglires</taxon>
        <taxon>Primates</taxon>
        <taxon>Haplorrhini</taxon>
        <taxon>Platyrrhini</taxon>
        <taxon>Cebidae</taxon>
        <taxon>Callitrichinae</taxon>
        <taxon>Saguinus</taxon>
    </lineage>
</organism>
<evidence type="ECO:0000256" key="3">
    <source>
        <dbReference type="ARBA" id="ARBA00022771"/>
    </source>
</evidence>
<dbReference type="Gene3D" id="3.30.160.60">
    <property type="entry name" value="Classic Zinc Finger"/>
    <property type="match status" value="2"/>
</dbReference>
<evidence type="ECO:0000256" key="5">
    <source>
        <dbReference type="ARBA" id="ARBA00023125"/>
    </source>
</evidence>
<gene>
    <name evidence="8" type="ORF">P7K49_032631</name>
</gene>
<feature type="domain" description="C2H2-type" evidence="7">
    <location>
        <begin position="37"/>
        <end position="64"/>
    </location>
</feature>
<comment type="caution">
    <text evidence="8">The sequence shown here is derived from an EMBL/GenBank/DDBJ whole genome shotgun (WGS) entry which is preliminary data.</text>
</comment>
<evidence type="ECO:0000256" key="4">
    <source>
        <dbReference type="ARBA" id="ARBA00022833"/>
    </source>
</evidence>
<dbReference type="InterPro" id="IPR013087">
    <property type="entry name" value="Znf_C2H2_type"/>
</dbReference>
<dbReference type="EMBL" id="JASSZA010000018">
    <property type="protein sequence ID" value="KAK2089965.1"/>
    <property type="molecule type" value="Genomic_DNA"/>
</dbReference>
<protein>
    <recommendedName>
        <fullName evidence="7">C2H2-type domain-containing protein</fullName>
    </recommendedName>
</protein>
<keyword evidence="4" id="KW-0862">Zinc</keyword>
<dbReference type="InterPro" id="IPR036236">
    <property type="entry name" value="Znf_C2H2_sf"/>
</dbReference>
<evidence type="ECO:0000256" key="2">
    <source>
        <dbReference type="ARBA" id="ARBA00022737"/>
    </source>
</evidence>
<sequence length="136" mass="14450">MFADAVPGKVLGKVLWLPRSPRLCSCPELISGFRYIHPCEICGRIFNSIGNLERHKLIHTGGRQGGTLGQCGKSFARKDMLKEHMRVHDNVREYLCVGTGGTGQAQPGCPAAARTGSVGRVGVGAGAARPQPELGV</sequence>
<evidence type="ECO:0000313" key="8">
    <source>
        <dbReference type="EMBL" id="KAK2089965.1"/>
    </source>
</evidence>
<dbReference type="PANTHER" id="PTHR14003:SF19">
    <property type="entry name" value="YY2 TRANSCRIPTION FACTOR"/>
    <property type="match status" value="1"/>
</dbReference>
<dbReference type="SMART" id="SM00355">
    <property type="entry name" value="ZnF_C2H2"/>
    <property type="match status" value="2"/>
</dbReference>
<keyword evidence="9" id="KW-1185">Reference proteome</keyword>
<keyword evidence="2" id="KW-0677">Repeat</keyword>
<evidence type="ECO:0000313" key="9">
    <source>
        <dbReference type="Proteomes" id="UP001266305"/>
    </source>
</evidence>
<keyword evidence="5" id="KW-0238">DNA-binding</keyword>